<feature type="transmembrane region" description="Helical" evidence="8">
    <location>
        <begin position="466"/>
        <end position="485"/>
    </location>
</feature>
<feature type="transmembrane region" description="Helical" evidence="8">
    <location>
        <begin position="518"/>
        <end position="542"/>
    </location>
</feature>
<feature type="transmembrane region" description="Helical" evidence="8">
    <location>
        <begin position="704"/>
        <end position="724"/>
    </location>
</feature>
<dbReference type="EnsemblMetazoa" id="XM_050661331.1">
    <property type="protein sequence ID" value="XP_050517288.1"/>
    <property type="gene ID" value="LOC126891974"/>
</dbReference>
<dbReference type="Proteomes" id="UP001652700">
    <property type="component" value="Unplaced"/>
</dbReference>
<comment type="similarity">
    <text evidence="2">Belongs to the PC-esterase family. CASD1 subfamily.</text>
</comment>
<dbReference type="Pfam" id="PF07779">
    <property type="entry name" value="Cas1_AcylT"/>
    <property type="match status" value="1"/>
</dbReference>
<evidence type="ECO:0000256" key="4">
    <source>
        <dbReference type="ARBA" id="ARBA00022692"/>
    </source>
</evidence>
<accession>A0A6P7H470</accession>
<evidence type="ECO:0000259" key="9">
    <source>
        <dbReference type="Pfam" id="PF07779"/>
    </source>
</evidence>
<evidence type="ECO:0000256" key="8">
    <source>
        <dbReference type="SAM" id="Phobius"/>
    </source>
</evidence>
<evidence type="ECO:0000313" key="10">
    <source>
        <dbReference type="EnsemblMetazoa" id="XP_050517288.1"/>
    </source>
</evidence>
<comment type="subcellular location">
    <subcellularLocation>
        <location evidence="1">Membrane</location>
        <topology evidence="1">Multi-pass membrane protein</topology>
    </subcellularLocation>
</comment>
<dbReference type="GO" id="GO:0005794">
    <property type="term" value="C:Golgi apparatus"/>
    <property type="evidence" value="ECO:0007669"/>
    <property type="project" value="UniProtKB-ARBA"/>
</dbReference>
<keyword evidence="11" id="KW-1185">Reference proteome</keyword>
<proteinExistence type="inferred from homology"/>
<feature type="transmembrane region" description="Helical" evidence="8">
    <location>
        <begin position="400"/>
        <end position="421"/>
    </location>
</feature>
<feature type="domain" description="Cas1p 10 TM acyl transferase" evidence="9">
    <location>
        <begin position="297"/>
        <end position="780"/>
    </location>
</feature>
<dbReference type="OrthoDB" id="1932925at2759"/>
<dbReference type="GO" id="GO:0016020">
    <property type="term" value="C:membrane"/>
    <property type="evidence" value="ECO:0007669"/>
    <property type="project" value="UniProtKB-SubCell"/>
</dbReference>
<gene>
    <name evidence="12" type="primary">LOC114344150</name>
</gene>
<evidence type="ECO:0000256" key="3">
    <source>
        <dbReference type="ARBA" id="ARBA00022679"/>
    </source>
</evidence>
<dbReference type="PROSITE" id="PS51257">
    <property type="entry name" value="PROKAR_LIPOPROTEIN"/>
    <property type="match status" value="1"/>
</dbReference>
<protein>
    <submittedName>
        <fullName evidence="12">N-acetylneuraminate 9-O-acetyltransferase</fullName>
    </submittedName>
</protein>
<sequence length="797" mass="93171">MAGEKSKIERIIEEINSTNAKKVALFLVIGFACYHGILHLRFGTNSCKWLLSDGRYKADKEWQPYGCMLHLYTNSDTKRCLRYLGYIGLETHFVFVGDTRIEELYKAFVHHLKQEENVSQKPTLVYTNLTHIDDRLKIKVDFIWSPYVSRQMVNLFRHWENSDRPPSVIVAGSALWPIISSNASKVAAKEYYVNLTRLVQPIDRLSRRKTWTLWALQAPVNEDKLKPDEHMVTNALIDQYNNAAIEVLSHSAADLWWSARLVGQGMLQESPDGIHLAEKPQIHDTQILLNMYCNDYMAFNDGTCCSSVEPRTTLQIVTFAVMAICVTIAIVMILRRLLLRYCGKPVYDYHRLPENDSQPQIPLTSNNYLFLFKTISKMTLLIAYFFICDRTNFFMKENKYYSEFSFWLPIGYITVLGLFFMEESKFNKVLHRDQLNEWKGWMQIVILVYHVTGASKVLLINMHIKVLISAYLFLLGYEQFCYVWYRNDVGIVSFCRMLFQLNFMTVTLCLSMNRPYQFYYFGPLLSFWYLMIYFFVAFPPHITAQISENNMMKYFYLLIKFITFCSVITILFMSEVFFEKIFVTRPWKALFVTIDDDIHEWWSRWKLDRYSVMYGMIFGVIMVLSQRYNIFDDNNHSNLFSRGIALSSTLLALVGIGSYMMFTYLCRNELECSEIHSYIVFIPIVSFIFLRNISGVLRTRYSSLFAWFGEIYLELFVSQYHIWLAADTHGVLVLVPGYPVLNLIITTYIFVCASHEVHNITKALLPYAVPNDWKLALRNLILFLAVLVPIGINDGMF</sequence>
<evidence type="ECO:0000256" key="1">
    <source>
        <dbReference type="ARBA" id="ARBA00004141"/>
    </source>
</evidence>
<dbReference type="PANTHER" id="PTHR13533:SF1">
    <property type="entry name" value="N-ACETYLNEURAMINATE 9-O-ACETYLTRANSFERASE"/>
    <property type="match status" value="1"/>
</dbReference>
<feature type="transmembrane region" description="Helical" evidence="8">
    <location>
        <begin position="775"/>
        <end position="792"/>
    </location>
</feature>
<reference evidence="10" key="2">
    <citation type="submission" date="2025-05" db="UniProtKB">
        <authorList>
            <consortium name="EnsemblMetazoa"/>
        </authorList>
    </citation>
    <scope>IDENTIFICATION</scope>
</reference>
<evidence type="ECO:0000313" key="12">
    <source>
        <dbReference type="RefSeq" id="XP_028150800.1"/>
    </source>
</evidence>
<keyword evidence="3" id="KW-0808">Transferase</keyword>
<dbReference type="AlphaFoldDB" id="A0A6P7H470"/>
<feature type="transmembrane region" description="Helical" evidence="8">
    <location>
        <begin position="643"/>
        <end position="666"/>
    </location>
</feature>
<dbReference type="InterPro" id="IPR012419">
    <property type="entry name" value="Cas1_AcylTrans_dom"/>
</dbReference>
<feature type="transmembrane region" description="Helical" evidence="8">
    <location>
        <begin position="441"/>
        <end position="459"/>
    </location>
</feature>
<dbReference type="PANTHER" id="PTHR13533">
    <property type="entry name" value="N-ACETYLNEURAMINATE 9-O-ACETYLTRANSFERASE"/>
    <property type="match status" value="1"/>
</dbReference>
<reference evidence="12" key="1">
    <citation type="submission" date="2025-04" db="UniProtKB">
        <authorList>
            <consortium name="RefSeq"/>
        </authorList>
    </citation>
    <scope>IDENTIFICATION</scope>
    <source>
        <tissue evidence="12">Whole insect</tissue>
    </source>
</reference>
<evidence type="ECO:0000256" key="7">
    <source>
        <dbReference type="ARBA" id="ARBA00023180"/>
    </source>
</evidence>
<evidence type="ECO:0000256" key="5">
    <source>
        <dbReference type="ARBA" id="ARBA00022989"/>
    </source>
</evidence>
<keyword evidence="5 8" id="KW-1133">Transmembrane helix</keyword>
<evidence type="ECO:0000256" key="6">
    <source>
        <dbReference type="ARBA" id="ARBA00023136"/>
    </source>
</evidence>
<keyword evidence="6 8" id="KW-0472">Membrane</keyword>
<feature type="transmembrane region" description="Helical" evidence="8">
    <location>
        <begin position="612"/>
        <end position="631"/>
    </location>
</feature>
<organism evidence="12">
    <name type="scientific">Diabrotica virgifera virgifera</name>
    <name type="common">western corn rootworm</name>
    <dbReference type="NCBI Taxonomy" id="50390"/>
    <lineage>
        <taxon>Eukaryota</taxon>
        <taxon>Metazoa</taxon>
        <taxon>Ecdysozoa</taxon>
        <taxon>Arthropoda</taxon>
        <taxon>Hexapoda</taxon>
        <taxon>Insecta</taxon>
        <taxon>Pterygota</taxon>
        <taxon>Neoptera</taxon>
        <taxon>Endopterygota</taxon>
        <taxon>Coleoptera</taxon>
        <taxon>Polyphaga</taxon>
        <taxon>Cucujiformia</taxon>
        <taxon>Chrysomeloidea</taxon>
        <taxon>Chrysomelidae</taxon>
        <taxon>Galerucinae</taxon>
        <taxon>Diabroticina</taxon>
        <taxon>Diabroticites</taxon>
        <taxon>Diabrotica</taxon>
    </lineage>
</organism>
<feature type="transmembrane region" description="Helical" evidence="8">
    <location>
        <begin position="731"/>
        <end position="751"/>
    </location>
</feature>
<feature type="transmembrane region" description="Helical" evidence="8">
    <location>
        <begin position="554"/>
        <end position="578"/>
    </location>
</feature>
<evidence type="ECO:0000313" key="11">
    <source>
        <dbReference type="Proteomes" id="UP001652700"/>
    </source>
</evidence>
<evidence type="ECO:0000256" key="2">
    <source>
        <dbReference type="ARBA" id="ARBA00010666"/>
    </source>
</evidence>
<dbReference type="GO" id="GO:0005975">
    <property type="term" value="P:carbohydrate metabolic process"/>
    <property type="evidence" value="ECO:0007669"/>
    <property type="project" value="UniProtKB-ARBA"/>
</dbReference>
<dbReference type="GO" id="GO:0016740">
    <property type="term" value="F:transferase activity"/>
    <property type="evidence" value="ECO:0007669"/>
    <property type="project" value="UniProtKB-KW"/>
</dbReference>
<feature type="transmembrane region" description="Helical" evidence="8">
    <location>
        <begin position="678"/>
        <end position="698"/>
    </location>
</feature>
<name>A0A6P7H470_DIAVI</name>
<dbReference type="RefSeq" id="XP_028150800.1">
    <property type="nucleotide sequence ID" value="XM_028294999.1"/>
</dbReference>
<dbReference type="InParanoid" id="A0A6P7H470"/>
<dbReference type="FunCoup" id="A0A6P7H470">
    <property type="interactions" value="553"/>
</dbReference>
<feature type="transmembrane region" description="Helical" evidence="8">
    <location>
        <begin position="316"/>
        <end position="338"/>
    </location>
</feature>
<keyword evidence="4 8" id="KW-0812">Transmembrane</keyword>
<keyword evidence="7" id="KW-0325">Glycoprotein</keyword>